<organism evidence="1 2">
    <name type="scientific">Legionella steigerwaltii</name>
    <dbReference type="NCBI Taxonomy" id="460"/>
    <lineage>
        <taxon>Bacteria</taxon>
        <taxon>Pseudomonadati</taxon>
        <taxon>Pseudomonadota</taxon>
        <taxon>Gammaproteobacteria</taxon>
        <taxon>Legionellales</taxon>
        <taxon>Legionellaceae</taxon>
        <taxon>Legionella</taxon>
    </lineage>
</organism>
<name>A0A378PGL5_9GAMM</name>
<reference evidence="1 2" key="1">
    <citation type="submission" date="2018-06" db="EMBL/GenBank/DDBJ databases">
        <authorList>
            <consortium name="Pathogen Informatics"/>
            <person name="Doyle S."/>
        </authorList>
    </citation>
    <scope>NUCLEOTIDE SEQUENCE [LARGE SCALE GENOMIC DNA]</scope>
    <source>
        <strain evidence="1 2">NCTC11991</strain>
    </source>
</reference>
<accession>A0A378PGL5</accession>
<evidence type="ECO:0000313" key="2">
    <source>
        <dbReference type="Proteomes" id="UP000255110"/>
    </source>
</evidence>
<evidence type="ECO:0000313" key="1">
    <source>
        <dbReference type="EMBL" id="STY85842.1"/>
    </source>
</evidence>
<proteinExistence type="predicted"/>
<sequence>MANLLHIESTLTDRYQIIIPDTVQPDGHVFLSKMEENQDAYYR</sequence>
<dbReference type="RefSeq" id="WP_261341902.1">
    <property type="nucleotide sequence ID" value="NZ_CAAAIO010000006.1"/>
</dbReference>
<dbReference type="AlphaFoldDB" id="A0A378PGL5"/>
<dbReference type="EMBL" id="UGOY01000002">
    <property type="protein sequence ID" value="STY85842.1"/>
    <property type="molecule type" value="Genomic_DNA"/>
</dbReference>
<protein>
    <submittedName>
        <fullName evidence="1">Putative regulator</fullName>
    </submittedName>
</protein>
<dbReference type="Proteomes" id="UP000255110">
    <property type="component" value="Unassembled WGS sequence"/>
</dbReference>
<gene>
    <name evidence="1" type="primary">sohA_1</name>
    <name evidence="1" type="ORF">NCTC11991_03362</name>
</gene>